<gene>
    <name evidence="1" type="ORF">PDE_07433</name>
</gene>
<sequence>MVGFSFSCLDQRTQRRGKKLHIRFSSSVSGLQGPLLLWPACKVSRTTGPDGSKGGIPIEDPRIDVQIACFQHLHNLKSSTQSTQRAVRLMPNDSMSVQQNDQFLTDSFPLPAALVLPPCIGCNWRHPPPTHPAGDGYPTHKSDHVNLSNITSPPPPRSFVLRHEAAQAEFGVTPTGIVYRRG</sequence>
<dbReference type="Proteomes" id="UP000019376">
    <property type="component" value="Unassembled WGS sequence"/>
</dbReference>
<evidence type="ECO:0000313" key="1">
    <source>
        <dbReference type="EMBL" id="EPS32473.1"/>
    </source>
</evidence>
<keyword evidence="2" id="KW-1185">Reference proteome</keyword>
<dbReference type="AlphaFoldDB" id="S8B113"/>
<organism evidence="1 2">
    <name type="scientific">Penicillium oxalicum (strain 114-2 / CGMCC 5302)</name>
    <name type="common">Penicillium decumbens</name>
    <dbReference type="NCBI Taxonomy" id="933388"/>
    <lineage>
        <taxon>Eukaryota</taxon>
        <taxon>Fungi</taxon>
        <taxon>Dikarya</taxon>
        <taxon>Ascomycota</taxon>
        <taxon>Pezizomycotina</taxon>
        <taxon>Eurotiomycetes</taxon>
        <taxon>Eurotiomycetidae</taxon>
        <taxon>Eurotiales</taxon>
        <taxon>Aspergillaceae</taxon>
        <taxon>Penicillium</taxon>
    </lineage>
</organism>
<name>S8B113_PENO1</name>
<protein>
    <submittedName>
        <fullName evidence="1">Uncharacterized protein</fullName>
    </submittedName>
</protein>
<reference evidence="1 2" key="1">
    <citation type="journal article" date="2013" name="PLoS ONE">
        <title>Genomic and secretomic analyses reveal unique features of the lignocellulolytic enzyme system of Penicillium decumbens.</title>
        <authorList>
            <person name="Liu G."/>
            <person name="Zhang L."/>
            <person name="Wei X."/>
            <person name="Zou G."/>
            <person name="Qin Y."/>
            <person name="Ma L."/>
            <person name="Li J."/>
            <person name="Zheng H."/>
            <person name="Wang S."/>
            <person name="Wang C."/>
            <person name="Xun L."/>
            <person name="Zhao G.-P."/>
            <person name="Zhou Z."/>
            <person name="Qu Y."/>
        </authorList>
    </citation>
    <scope>NUCLEOTIDE SEQUENCE [LARGE SCALE GENOMIC DNA]</scope>
    <source>
        <strain evidence="2">114-2 / CGMCC 5302</strain>
    </source>
</reference>
<dbReference type="EMBL" id="KB644414">
    <property type="protein sequence ID" value="EPS32473.1"/>
    <property type="molecule type" value="Genomic_DNA"/>
</dbReference>
<proteinExistence type="predicted"/>
<evidence type="ECO:0000313" key="2">
    <source>
        <dbReference type="Proteomes" id="UP000019376"/>
    </source>
</evidence>
<accession>S8B113</accession>
<dbReference type="HOGENOM" id="CLU_1482486_0_0_1"/>